<evidence type="ECO:0000313" key="3">
    <source>
        <dbReference type="EMBL" id="CAI0626746.1"/>
    </source>
</evidence>
<name>A0AAV0S4F6_9ROSI</name>
<evidence type="ECO:0000313" key="2">
    <source>
        <dbReference type="EMBL" id="CAI0540088.1"/>
    </source>
</evidence>
<protein>
    <submittedName>
        <fullName evidence="3">Uncharacterized protein</fullName>
    </submittedName>
</protein>
<feature type="region of interest" description="Disordered" evidence="1">
    <location>
        <begin position="1"/>
        <end position="28"/>
    </location>
</feature>
<sequence>RHTGPSRAQLRRSRRTPPAPPGSVVRNHKPTKLLGRLVTRHHRLLLLLPGRRLIAPAVVVTSRLHSRRHLHRHRRCSRPVVNAGLQLLLLGLVAAVDLAGVEVFVDQREPFFSDHHKPVSLRCHGFVRWFVFCSVCSFAL</sequence>
<accession>A0AAV0S4F6</accession>
<dbReference type="AlphaFoldDB" id="A0AAV0S4F6"/>
<dbReference type="Proteomes" id="UP001154282">
    <property type="component" value="Unassembled WGS sequence"/>
</dbReference>
<evidence type="ECO:0000313" key="4">
    <source>
        <dbReference type="Proteomes" id="UP001154282"/>
    </source>
</evidence>
<dbReference type="EMBL" id="CAMGYJ010000009">
    <property type="protein sequence ID" value="CAI0540088.1"/>
    <property type="molecule type" value="Genomic_DNA"/>
</dbReference>
<organism evidence="3 4">
    <name type="scientific">Linum tenue</name>
    <dbReference type="NCBI Taxonomy" id="586396"/>
    <lineage>
        <taxon>Eukaryota</taxon>
        <taxon>Viridiplantae</taxon>
        <taxon>Streptophyta</taxon>
        <taxon>Embryophyta</taxon>
        <taxon>Tracheophyta</taxon>
        <taxon>Spermatophyta</taxon>
        <taxon>Magnoliopsida</taxon>
        <taxon>eudicotyledons</taxon>
        <taxon>Gunneridae</taxon>
        <taxon>Pentapetalae</taxon>
        <taxon>rosids</taxon>
        <taxon>fabids</taxon>
        <taxon>Malpighiales</taxon>
        <taxon>Linaceae</taxon>
        <taxon>Linum</taxon>
    </lineage>
</organism>
<gene>
    <name evidence="2" type="ORF">LITE_LOCUS41538</name>
    <name evidence="3" type="ORF">LITE_LOCUS50986</name>
</gene>
<keyword evidence="4" id="KW-1185">Reference proteome</keyword>
<dbReference type="EMBL" id="CAMGYJ010000011">
    <property type="protein sequence ID" value="CAI0626746.1"/>
    <property type="molecule type" value="Genomic_DNA"/>
</dbReference>
<feature type="non-terminal residue" evidence="3">
    <location>
        <position position="1"/>
    </location>
</feature>
<reference evidence="3" key="1">
    <citation type="submission" date="2022-08" db="EMBL/GenBank/DDBJ databases">
        <authorList>
            <person name="Gutierrez-Valencia J."/>
        </authorList>
    </citation>
    <scope>NUCLEOTIDE SEQUENCE</scope>
</reference>
<comment type="caution">
    <text evidence="3">The sequence shown here is derived from an EMBL/GenBank/DDBJ whole genome shotgun (WGS) entry which is preliminary data.</text>
</comment>
<feature type="non-terminal residue" evidence="3">
    <location>
        <position position="140"/>
    </location>
</feature>
<evidence type="ECO:0000256" key="1">
    <source>
        <dbReference type="SAM" id="MobiDB-lite"/>
    </source>
</evidence>
<feature type="compositionally biased region" description="Basic residues" evidence="1">
    <location>
        <begin position="1"/>
        <end position="15"/>
    </location>
</feature>
<proteinExistence type="predicted"/>